<dbReference type="CDD" id="cd21077">
    <property type="entry name" value="DBD_Rad14"/>
    <property type="match status" value="1"/>
</dbReference>
<dbReference type="SUPFAM" id="SSF46955">
    <property type="entry name" value="Putative DNA-binding domain"/>
    <property type="match status" value="1"/>
</dbReference>
<evidence type="ECO:0000313" key="7">
    <source>
        <dbReference type="Proteomes" id="UP000186594"/>
    </source>
</evidence>
<keyword evidence="2" id="KW-0862">Zinc</keyword>
<dbReference type="GO" id="GO:0070914">
    <property type="term" value="P:UV-damage excision repair"/>
    <property type="evidence" value="ECO:0007669"/>
    <property type="project" value="EnsemblFungi"/>
</dbReference>
<sequence length="266" mass="31011">MNTARSPPKTPPGCRDNNGNSPFPLTPEQVKRTEMNQLKAKALFAERLKEKQGKGGNGTDSVTGKREREDRYIQPARKFMNYIEYDFSKIKDTKGGFIVDDDKPEGRKKWDEKLFSKPFIEPPLSLDPAKNAKCRECRSVELDFTYQRDFNCDVCSKCIKDLPEKYSLLTKTECRTDYLLTEPELKDVEILPHRLKPNPHASNWSNMMLYLRYQAEEFAIRKWGSLEKLDEIHTERETKKKTAKDKRFMTRLEGSSLIVIDETHCF</sequence>
<dbReference type="InterPro" id="IPR009061">
    <property type="entry name" value="DNA-bd_dom_put_sf"/>
</dbReference>
<dbReference type="AlphaFoldDB" id="A0A1U7LVN1"/>
<dbReference type="Gene3D" id="3.90.530.10">
    <property type="entry name" value="XPA C-terminal domain"/>
    <property type="match status" value="1"/>
</dbReference>
<dbReference type="GO" id="GO:0003684">
    <property type="term" value="F:damaged DNA binding"/>
    <property type="evidence" value="ECO:0007669"/>
    <property type="project" value="InterPro"/>
</dbReference>
<keyword evidence="3" id="KW-0539">Nucleus</keyword>
<dbReference type="InterPro" id="IPR037129">
    <property type="entry name" value="XPA_sf"/>
</dbReference>
<dbReference type="GO" id="GO:1901255">
    <property type="term" value="P:nucleotide-excision repair involved in interstrand cross-link repair"/>
    <property type="evidence" value="ECO:0007669"/>
    <property type="project" value="EnsemblFungi"/>
</dbReference>
<feature type="compositionally biased region" description="Basic and acidic residues" evidence="4">
    <location>
        <begin position="44"/>
        <end position="53"/>
    </location>
</feature>
<dbReference type="STRING" id="1198029.A0A1U7LVN1"/>
<evidence type="ECO:0000256" key="3">
    <source>
        <dbReference type="ARBA" id="ARBA00023242"/>
    </source>
</evidence>
<dbReference type="NCBIfam" id="TIGR00598">
    <property type="entry name" value="rad14"/>
    <property type="match status" value="1"/>
</dbReference>
<evidence type="ECO:0000313" key="6">
    <source>
        <dbReference type="EMBL" id="OLL26730.1"/>
    </source>
</evidence>
<dbReference type="GO" id="GO:0000110">
    <property type="term" value="C:nucleotide-excision repair factor 1 complex"/>
    <property type="evidence" value="ECO:0007669"/>
    <property type="project" value="TreeGrafter"/>
</dbReference>
<evidence type="ECO:0000256" key="1">
    <source>
        <dbReference type="ARBA" id="ARBA00004123"/>
    </source>
</evidence>
<accession>A0A1U7LVN1</accession>
<evidence type="ECO:0000259" key="5">
    <source>
        <dbReference type="Pfam" id="PF05181"/>
    </source>
</evidence>
<name>A0A1U7LVN1_NEOID</name>
<comment type="subcellular location">
    <subcellularLocation>
        <location evidence="1">Nucleus</location>
    </subcellularLocation>
</comment>
<gene>
    <name evidence="6" type="ORF">NEOLI_001334</name>
</gene>
<dbReference type="GO" id="GO:0000715">
    <property type="term" value="P:nucleotide-excision repair, DNA damage recognition"/>
    <property type="evidence" value="ECO:0007669"/>
    <property type="project" value="TreeGrafter"/>
</dbReference>
<keyword evidence="7" id="KW-1185">Reference proteome</keyword>
<proteinExistence type="predicted"/>
<dbReference type="InterPro" id="IPR022656">
    <property type="entry name" value="XPA_C"/>
</dbReference>
<comment type="caution">
    <text evidence="6">The sequence shown here is derived from an EMBL/GenBank/DDBJ whole genome shotgun (WGS) entry which is preliminary data.</text>
</comment>
<dbReference type="Proteomes" id="UP000186594">
    <property type="component" value="Unassembled WGS sequence"/>
</dbReference>
<dbReference type="PANTHER" id="PTHR10142:SF0">
    <property type="entry name" value="DNA REPAIR PROTEIN COMPLEMENTING XP-A CELLS"/>
    <property type="match status" value="1"/>
</dbReference>
<organism evidence="6 7">
    <name type="scientific">Neolecta irregularis (strain DAH-3)</name>
    <dbReference type="NCBI Taxonomy" id="1198029"/>
    <lineage>
        <taxon>Eukaryota</taxon>
        <taxon>Fungi</taxon>
        <taxon>Dikarya</taxon>
        <taxon>Ascomycota</taxon>
        <taxon>Taphrinomycotina</taxon>
        <taxon>Neolectales</taxon>
        <taxon>Neolectaceae</taxon>
        <taxon>Neolecta</taxon>
    </lineage>
</organism>
<evidence type="ECO:0000256" key="2">
    <source>
        <dbReference type="ARBA" id="ARBA00022833"/>
    </source>
</evidence>
<dbReference type="Pfam" id="PF05181">
    <property type="entry name" value="XPA_C"/>
    <property type="match status" value="1"/>
</dbReference>
<protein>
    <submittedName>
        <fullName evidence="6">DNA repair protein rad14</fullName>
    </submittedName>
</protein>
<reference evidence="6 7" key="1">
    <citation type="submission" date="2016-04" db="EMBL/GenBank/DDBJ databases">
        <title>Evolutionary innovation and constraint leading to complex multicellularity in the Ascomycota.</title>
        <authorList>
            <person name="Cisse O."/>
            <person name="Nguyen A."/>
            <person name="Hewitt D.A."/>
            <person name="Jedd G."/>
            <person name="Stajich J.E."/>
        </authorList>
    </citation>
    <scope>NUCLEOTIDE SEQUENCE [LARGE SCALE GENOMIC DNA]</scope>
    <source>
        <strain evidence="6 7">DAH-3</strain>
    </source>
</reference>
<dbReference type="EMBL" id="LXFE01000150">
    <property type="protein sequence ID" value="OLL26730.1"/>
    <property type="molecule type" value="Genomic_DNA"/>
</dbReference>
<dbReference type="InterPro" id="IPR000465">
    <property type="entry name" value="XPA/RAD14"/>
</dbReference>
<feature type="region of interest" description="Disordered" evidence="4">
    <location>
        <begin position="1"/>
        <end position="69"/>
    </location>
</feature>
<dbReference type="PANTHER" id="PTHR10142">
    <property type="entry name" value="DNA REPAIR PROTEIN COMPLEMENTING XP-A CELLS"/>
    <property type="match status" value="1"/>
</dbReference>
<dbReference type="OrthoDB" id="5368863at2759"/>
<dbReference type="GO" id="GO:0006284">
    <property type="term" value="P:base-excision repair"/>
    <property type="evidence" value="ECO:0007669"/>
    <property type="project" value="TreeGrafter"/>
</dbReference>
<feature type="domain" description="XPA C-terminal" evidence="5">
    <location>
        <begin position="165"/>
        <end position="214"/>
    </location>
</feature>
<evidence type="ECO:0000256" key="4">
    <source>
        <dbReference type="SAM" id="MobiDB-lite"/>
    </source>
</evidence>